<gene>
    <name evidence="1" type="ORF">CBI30_03900</name>
</gene>
<dbReference type="PANTHER" id="PTHR43861:SF6">
    <property type="entry name" value="METHYLTRANSFERASE TYPE 11"/>
    <property type="match status" value="1"/>
</dbReference>
<organism evidence="1 2">
    <name type="scientific">Polynucleobacter aenigmaticus</name>
    <dbReference type="NCBI Taxonomy" id="1743164"/>
    <lineage>
        <taxon>Bacteria</taxon>
        <taxon>Pseudomonadati</taxon>
        <taxon>Pseudomonadota</taxon>
        <taxon>Betaproteobacteria</taxon>
        <taxon>Burkholderiales</taxon>
        <taxon>Burkholderiaceae</taxon>
        <taxon>Polynucleobacter</taxon>
    </lineage>
</organism>
<accession>A0A254Q351</accession>
<dbReference type="RefSeq" id="WP_088527021.1">
    <property type="nucleotide sequence ID" value="NZ_NGUO01000006.1"/>
</dbReference>
<dbReference type="SUPFAM" id="SSF53335">
    <property type="entry name" value="S-adenosyl-L-methionine-dependent methyltransferases"/>
    <property type="match status" value="1"/>
</dbReference>
<dbReference type="Pfam" id="PF13489">
    <property type="entry name" value="Methyltransf_23"/>
    <property type="match status" value="1"/>
</dbReference>
<dbReference type="PANTHER" id="PTHR43861">
    <property type="entry name" value="TRANS-ACONITATE 2-METHYLTRANSFERASE-RELATED"/>
    <property type="match status" value="1"/>
</dbReference>
<evidence type="ECO:0008006" key="3">
    <source>
        <dbReference type="Google" id="ProtNLM"/>
    </source>
</evidence>
<name>A0A254Q351_9BURK</name>
<sequence length="316" mass="35938">MQEIPNEVMLEDVECPNGCNSEDVFVLSGQDMLHGLPGLYSIYRCSQCGLERTTPRPTASTIGYYYPDNYAPYQNSATSFSNKRSRFKRGVISFLGLNSRKLPSIPLGRMLEIGCASGAYMEHARQLGWVVDGVEFSKSAAEVARAKGFNVQNCAVEEMDPPLAPYEIIVAWMVLEHLHRPVEVLQKLRSMIAPSGYLVILVPDMHSLSRKIFKGRSYDNHLPAHLFHFSKKSLVHTLEKAGWSITKIFWQRNANTLLWSFQYWAEDNKNKFLINIAKWMRVSNEAKFLRLALAVTLGFTRQSGRIEVWAQQSINN</sequence>
<keyword evidence="2" id="KW-1185">Reference proteome</keyword>
<dbReference type="OrthoDB" id="8886062at2"/>
<dbReference type="AlphaFoldDB" id="A0A254Q351"/>
<evidence type="ECO:0000313" key="1">
    <source>
        <dbReference type="EMBL" id="OWS71986.1"/>
    </source>
</evidence>
<evidence type="ECO:0000313" key="2">
    <source>
        <dbReference type="Proteomes" id="UP000198104"/>
    </source>
</evidence>
<reference evidence="1 2" key="1">
    <citation type="submission" date="2017-05" db="EMBL/GenBank/DDBJ databases">
        <title>Polynucleobacter sp. MWH-K35W1 isolated from the permanently anoxic monimolimnion of a meromictic lake.</title>
        <authorList>
            <person name="Hahn M.W."/>
        </authorList>
    </citation>
    <scope>NUCLEOTIDE SEQUENCE [LARGE SCALE GENOMIC DNA]</scope>
    <source>
        <strain evidence="1 2">MWH-K35W1</strain>
    </source>
</reference>
<proteinExistence type="predicted"/>
<dbReference type="CDD" id="cd02440">
    <property type="entry name" value="AdoMet_MTases"/>
    <property type="match status" value="1"/>
</dbReference>
<dbReference type="EMBL" id="NGUO01000006">
    <property type="protein sequence ID" value="OWS71986.1"/>
    <property type="molecule type" value="Genomic_DNA"/>
</dbReference>
<dbReference type="Gene3D" id="3.40.50.150">
    <property type="entry name" value="Vaccinia Virus protein VP39"/>
    <property type="match status" value="1"/>
</dbReference>
<dbReference type="InterPro" id="IPR029063">
    <property type="entry name" value="SAM-dependent_MTases_sf"/>
</dbReference>
<dbReference type="Proteomes" id="UP000198104">
    <property type="component" value="Unassembled WGS sequence"/>
</dbReference>
<comment type="caution">
    <text evidence="1">The sequence shown here is derived from an EMBL/GenBank/DDBJ whole genome shotgun (WGS) entry which is preliminary data.</text>
</comment>
<protein>
    <recommendedName>
        <fullName evidence="3">Methyltransferase type 12</fullName>
    </recommendedName>
</protein>